<evidence type="ECO:0000313" key="1">
    <source>
        <dbReference type="EMBL" id="KAK0414817.1"/>
    </source>
</evidence>
<comment type="caution">
    <text evidence="1">The sequence shown here is derived from an EMBL/GenBank/DDBJ whole genome shotgun (WGS) entry which is preliminary data.</text>
</comment>
<keyword evidence="2" id="KW-1185">Reference proteome</keyword>
<gene>
    <name evidence="1" type="ORF">QR680_011629</name>
</gene>
<protein>
    <submittedName>
        <fullName evidence="1">Uncharacterized protein</fullName>
    </submittedName>
</protein>
<sequence>MCSAEAATASVPLLSGVALKKAQNPSKKPTHLYYRNPSRLIEPEVFHRSSIVPRALRPILSPSAESSGFAESPRQLCCTLPHVYIRSQQVLRALERVCLPHLYRHLLQ</sequence>
<dbReference type="EMBL" id="JAUCMV010000002">
    <property type="protein sequence ID" value="KAK0414817.1"/>
    <property type="molecule type" value="Genomic_DNA"/>
</dbReference>
<name>A0AA39HZ83_9BILA</name>
<accession>A0AA39HZ83</accession>
<reference evidence="1" key="1">
    <citation type="submission" date="2023-06" db="EMBL/GenBank/DDBJ databases">
        <title>Genomic analysis of the entomopathogenic nematode Steinernema hermaphroditum.</title>
        <authorList>
            <person name="Schwarz E.M."/>
            <person name="Heppert J.K."/>
            <person name="Baniya A."/>
            <person name="Schwartz H.T."/>
            <person name="Tan C.-H."/>
            <person name="Antoshechkin I."/>
            <person name="Sternberg P.W."/>
            <person name="Goodrich-Blair H."/>
            <person name="Dillman A.R."/>
        </authorList>
    </citation>
    <scope>NUCLEOTIDE SEQUENCE</scope>
    <source>
        <strain evidence="1">PS9179</strain>
        <tissue evidence="1">Whole animal</tissue>
    </source>
</reference>
<evidence type="ECO:0000313" key="2">
    <source>
        <dbReference type="Proteomes" id="UP001175271"/>
    </source>
</evidence>
<dbReference type="Proteomes" id="UP001175271">
    <property type="component" value="Unassembled WGS sequence"/>
</dbReference>
<organism evidence="1 2">
    <name type="scientific">Steinernema hermaphroditum</name>
    <dbReference type="NCBI Taxonomy" id="289476"/>
    <lineage>
        <taxon>Eukaryota</taxon>
        <taxon>Metazoa</taxon>
        <taxon>Ecdysozoa</taxon>
        <taxon>Nematoda</taxon>
        <taxon>Chromadorea</taxon>
        <taxon>Rhabditida</taxon>
        <taxon>Tylenchina</taxon>
        <taxon>Panagrolaimomorpha</taxon>
        <taxon>Strongyloidoidea</taxon>
        <taxon>Steinernematidae</taxon>
        <taxon>Steinernema</taxon>
    </lineage>
</organism>
<dbReference type="AlphaFoldDB" id="A0AA39HZ83"/>
<proteinExistence type="predicted"/>